<keyword evidence="2" id="KW-1185">Reference proteome</keyword>
<sequence>MRGPVALSAAGLALLALAWVALSGAFQGLAEDFEGPGSTEVEIPRAGDYRLWLYTRTYLDGTFREFPEHLPDGTRVVARTPDGDEAARLQPSRATLTYTSGQTERVSLGQFHFPEPGTYTILAEGMEDARAFTLREARFLEHARRAALFGIPGVVMFLAGVVRGIVVATSGRRDEEPGS</sequence>
<accession>A0A1V2ZWB4</accession>
<organism evidence="1 2">
    <name type="scientific">Thioalkalivibrio halophilus</name>
    <dbReference type="NCBI Taxonomy" id="252474"/>
    <lineage>
        <taxon>Bacteria</taxon>
        <taxon>Pseudomonadati</taxon>
        <taxon>Pseudomonadota</taxon>
        <taxon>Gammaproteobacteria</taxon>
        <taxon>Chromatiales</taxon>
        <taxon>Ectothiorhodospiraceae</taxon>
        <taxon>Thioalkalivibrio</taxon>
    </lineage>
</organism>
<evidence type="ECO:0000313" key="1">
    <source>
        <dbReference type="EMBL" id="OOC09428.1"/>
    </source>
</evidence>
<dbReference type="EMBL" id="MUZR01000050">
    <property type="protein sequence ID" value="OOC09428.1"/>
    <property type="molecule type" value="Genomic_DNA"/>
</dbReference>
<dbReference type="STRING" id="252474.B1A74_11115"/>
<evidence type="ECO:0000313" key="2">
    <source>
        <dbReference type="Proteomes" id="UP000189177"/>
    </source>
</evidence>
<gene>
    <name evidence="1" type="ORF">B1A74_11115</name>
</gene>
<protein>
    <submittedName>
        <fullName evidence="1">Uncharacterized protein</fullName>
    </submittedName>
</protein>
<reference evidence="1 2" key="1">
    <citation type="submission" date="2017-02" db="EMBL/GenBank/DDBJ databases">
        <title>Genomic diversity within the haloalkaliphilic genus Thioalkalivibrio.</title>
        <authorList>
            <person name="Ahn A.-C."/>
            <person name="Meier-Kolthoff J."/>
            <person name="Overmars L."/>
            <person name="Richter M."/>
            <person name="Woyke T."/>
            <person name="Sorokin D.Y."/>
            <person name="Muyzer G."/>
        </authorList>
    </citation>
    <scope>NUCLEOTIDE SEQUENCE [LARGE SCALE GENOMIC DNA]</scope>
    <source>
        <strain evidence="1 2">HL17</strain>
    </source>
</reference>
<dbReference type="OrthoDB" id="5801479at2"/>
<proteinExistence type="predicted"/>
<name>A0A1V2ZWB4_9GAMM</name>
<dbReference type="AlphaFoldDB" id="A0A1V2ZWB4"/>
<comment type="caution">
    <text evidence="1">The sequence shown here is derived from an EMBL/GenBank/DDBJ whole genome shotgun (WGS) entry which is preliminary data.</text>
</comment>
<dbReference type="Proteomes" id="UP000189177">
    <property type="component" value="Unassembled WGS sequence"/>
</dbReference>
<dbReference type="RefSeq" id="WP_018946814.1">
    <property type="nucleotide sequence ID" value="NZ_MUZR01000050.1"/>
</dbReference>